<feature type="domain" description="DUF5659" evidence="1">
    <location>
        <begin position="6"/>
        <end position="76"/>
    </location>
</feature>
<dbReference type="InterPro" id="IPR043718">
    <property type="entry name" value="DUF5659"/>
</dbReference>
<gene>
    <name evidence="2" type="ORF">LCGC14_1546170</name>
</gene>
<dbReference type="AlphaFoldDB" id="A0A0F9IRH5"/>
<dbReference type="Pfam" id="PF18903">
    <property type="entry name" value="DUF5659"/>
    <property type="match status" value="1"/>
</dbReference>
<sequence>MNMNNKDTFSTSDLPLATFLYASGILLEEIQDIPNEYRKKVFVFSIPPDELLADFQSGNAHINVLALNNAQNTLKGLVNQR</sequence>
<protein>
    <recommendedName>
        <fullName evidence="1">DUF5659 domain-containing protein</fullName>
    </recommendedName>
</protein>
<reference evidence="2" key="1">
    <citation type="journal article" date="2015" name="Nature">
        <title>Complex archaea that bridge the gap between prokaryotes and eukaryotes.</title>
        <authorList>
            <person name="Spang A."/>
            <person name="Saw J.H."/>
            <person name="Jorgensen S.L."/>
            <person name="Zaremba-Niedzwiedzka K."/>
            <person name="Martijn J."/>
            <person name="Lind A.E."/>
            <person name="van Eijk R."/>
            <person name="Schleper C."/>
            <person name="Guy L."/>
            <person name="Ettema T.J."/>
        </authorList>
    </citation>
    <scope>NUCLEOTIDE SEQUENCE</scope>
</reference>
<proteinExistence type="predicted"/>
<accession>A0A0F9IRH5</accession>
<evidence type="ECO:0000259" key="1">
    <source>
        <dbReference type="Pfam" id="PF18903"/>
    </source>
</evidence>
<organism evidence="2">
    <name type="scientific">marine sediment metagenome</name>
    <dbReference type="NCBI Taxonomy" id="412755"/>
    <lineage>
        <taxon>unclassified sequences</taxon>
        <taxon>metagenomes</taxon>
        <taxon>ecological metagenomes</taxon>
    </lineage>
</organism>
<dbReference type="EMBL" id="LAZR01011758">
    <property type="protein sequence ID" value="KKM60009.1"/>
    <property type="molecule type" value="Genomic_DNA"/>
</dbReference>
<name>A0A0F9IRH5_9ZZZZ</name>
<comment type="caution">
    <text evidence="2">The sequence shown here is derived from an EMBL/GenBank/DDBJ whole genome shotgun (WGS) entry which is preliminary data.</text>
</comment>
<evidence type="ECO:0000313" key="2">
    <source>
        <dbReference type="EMBL" id="KKM60009.1"/>
    </source>
</evidence>